<name>A0A4U9HN09_9ENTR</name>
<protein>
    <submittedName>
        <fullName evidence="1">Uncharacterized protein</fullName>
    </submittedName>
</protein>
<evidence type="ECO:0000313" key="1">
    <source>
        <dbReference type="EMBL" id="VTP64721.1"/>
    </source>
</evidence>
<dbReference type="Proteomes" id="UP000310719">
    <property type="component" value="Chromosome"/>
</dbReference>
<proteinExistence type="predicted"/>
<dbReference type="EMBL" id="LR590464">
    <property type="protein sequence ID" value="VTP64721.1"/>
    <property type="molecule type" value="Genomic_DNA"/>
</dbReference>
<sequence>MLMRTALNKSSQNSMGEYGDFTIDRIDRPAAEQAQKAAQAYLQRWPEGRYADSTRGMLRRINWYLQAWPQLAGLYEQQFQQAADAGALRGWLSNTIMSTACSSTVAPCGRLSPMRR</sequence>
<gene>
    <name evidence="1" type="ORF">NCTC13032_01626</name>
</gene>
<reference evidence="1 2" key="1">
    <citation type="submission" date="2019-05" db="EMBL/GenBank/DDBJ databases">
        <authorList>
            <consortium name="Pathogen Informatics"/>
        </authorList>
    </citation>
    <scope>NUCLEOTIDE SEQUENCE [LARGE SCALE GENOMIC DNA]</scope>
    <source>
        <strain evidence="1 2">NCTC13032</strain>
    </source>
</reference>
<organism evidence="1 2">
    <name type="scientific">Leclercia adecarboxylata</name>
    <dbReference type="NCBI Taxonomy" id="83655"/>
    <lineage>
        <taxon>Bacteria</taxon>
        <taxon>Pseudomonadati</taxon>
        <taxon>Pseudomonadota</taxon>
        <taxon>Gammaproteobacteria</taxon>
        <taxon>Enterobacterales</taxon>
        <taxon>Enterobacteriaceae</taxon>
        <taxon>Leclercia</taxon>
    </lineage>
</organism>
<accession>A0A4U9HN09</accession>
<evidence type="ECO:0000313" key="2">
    <source>
        <dbReference type="Proteomes" id="UP000310719"/>
    </source>
</evidence>
<dbReference type="AlphaFoldDB" id="A0A4U9HN09"/>